<protein>
    <recommendedName>
        <fullName evidence="2">uroporphyrinogen-III C-methyltransferase</fullName>
        <ecNumber evidence="2">2.1.1.107</ecNumber>
    </recommendedName>
</protein>
<keyword evidence="6" id="KW-0949">S-adenosyl-L-methionine</keyword>
<dbReference type="FunFam" id="3.40.1010.10:FF:000001">
    <property type="entry name" value="Siroheme synthase"/>
    <property type="match status" value="1"/>
</dbReference>
<keyword evidence="3" id="KW-0169">Cobalamin biosynthesis</keyword>
<evidence type="ECO:0000256" key="7">
    <source>
        <dbReference type="ARBA" id="ARBA00023244"/>
    </source>
</evidence>
<feature type="domain" description="Tetrapyrrole methylase" evidence="11">
    <location>
        <begin position="15"/>
        <end position="226"/>
    </location>
</feature>
<keyword evidence="14" id="KW-1185">Reference proteome</keyword>
<dbReference type="CDD" id="cd06578">
    <property type="entry name" value="HemD"/>
    <property type="match status" value="1"/>
</dbReference>
<dbReference type="PROSITE" id="PS00839">
    <property type="entry name" value="SUMT_1"/>
    <property type="match status" value="1"/>
</dbReference>
<evidence type="ECO:0000256" key="9">
    <source>
        <dbReference type="ARBA" id="ARBA00060548"/>
    </source>
</evidence>
<dbReference type="GO" id="GO:0009236">
    <property type="term" value="P:cobalamin biosynthetic process"/>
    <property type="evidence" value="ECO:0007669"/>
    <property type="project" value="UniProtKB-KW"/>
</dbReference>
<gene>
    <name evidence="13" type="ORF">UBAL3_57480021</name>
</gene>
<dbReference type="InterPro" id="IPR036108">
    <property type="entry name" value="4pyrrol_syn_uPrphyn_synt_sf"/>
</dbReference>
<dbReference type="PROSITE" id="PS00840">
    <property type="entry name" value="SUMT_2"/>
    <property type="match status" value="1"/>
</dbReference>
<dbReference type="PANTHER" id="PTHR45790:SF3">
    <property type="entry name" value="S-ADENOSYL-L-METHIONINE-DEPENDENT UROPORPHYRINOGEN III METHYLTRANSFERASE, CHLOROPLASTIC"/>
    <property type="match status" value="1"/>
</dbReference>
<dbReference type="Pfam" id="PF00590">
    <property type="entry name" value="TP_methylase"/>
    <property type="match status" value="1"/>
</dbReference>
<keyword evidence="7" id="KW-0627">Porphyrin biosynthesis</keyword>
<evidence type="ECO:0000256" key="4">
    <source>
        <dbReference type="ARBA" id="ARBA00022603"/>
    </source>
</evidence>
<evidence type="ECO:0000256" key="10">
    <source>
        <dbReference type="RuleBase" id="RU003960"/>
    </source>
</evidence>
<dbReference type="InterPro" id="IPR050161">
    <property type="entry name" value="Siro_Cobalamin_biosynth"/>
</dbReference>
<organism evidence="13 14">
    <name type="scientific">Leptospirillum ferrodiazotrophum</name>
    <dbReference type="NCBI Taxonomy" id="412449"/>
    <lineage>
        <taxon>Bacteria</taxon>
        <taxon>Pseudomonadati</taxon>
        <taxon>Nitrospirota</taxon>
        <taxon>Nitrospiria</taxon>
        <taxon>Nitrospirales</taxon>
        <taxon>Nitrospiraceae</taxon>
        <taxon>Leptospirillum</taxon>
    </lineage>
</organism>
<evidence type="ECO:0000256" key="2">
    <source>
        <dbReference type="ARBA" id="ARBA00012162"/>
    </source>
</evidence>
<dbReference type="FunFam" id="3.30.950.10:FF:000001">
    <property type="entry name" value="Siroheme synthase"/>
    <property type="match status" value="1"/>
</dbReference>
<dbReference type="EC" id="2.1.1.107" evidence="2"/>
<keyword evidence="5 10" id="KW-0808">Transferase</keyword>
<evidence type="ECO:0000256" key="6">
    <source>
        <dbReference type="ARBA" id="ARBA00022691"/>
    </source>
</evidence>
<dbReference type="Gene3D" id="3.40.50.10090">
    <property type="match status" value="2"/>
</dbReference>
<comment type="pathway">
    <text evidence="9">Cofactor biosynthesis; adenosylcobalamin biosynthesis; precorrin-2 from uroporphyrinogen III: step 1/1.</text>
</comment>
<dbReference type="CDD" id="cd11642">
    <property type="entry name" value="SUMT"/>
    <property type="match status" value="1"/>
</dbReference>
<dbReference type="InterPro" id="IPR003043">
    <property type="entry name" value="Uropor_MeTrfase_CS"/>
</dbReference>
<comment type="similarity">
    <text evidence="1 10">Belongs to the precorrin methyltransferase family.</text>
</comment>
<dbReference type="Gene3D" id="3.30.950.10">
    <property type="entry name" value="Methyltransferase, Cobalt-precorrin-4 Transmethylase, Domain 2"/>
    <property type="match status" value="1"/>
</dbReference>
<dbReference type="InterPro" id="IPR035996">
    <property type="entry name" value="4pyrrol_Methylase_sf"/>
</dbReference>
<dbReference type="Proteomes" id="UP000009374">
    <property type="component" value="Unassembled WGS sequence"/>
</dbReference>
<accession>C6HUG3</accession>
<dbReference type="GO" id="GO:0019354">
    <property type="term" value="P:siroheme biosynthetic process"/>
    <property type="evidence" value="ECO:0007669"/>
    <property type="project" value="InterPro"/>
</dbReference>
<dbReference type="AlphaFoldDB" id="C6HUG3"/>
<evidence type="ECO:0000313" key="13">
    <source>
        <dbReference type="EMBL" id="EES53765.1"/>
    </source>
</evidence>
<dbReference type="InterPro" id="IPR014776">
    <property type="entry name" value="4pyrrole_Mease_sub2"/>
</dbReference>
<dbReference type="PANTHER" id="PTHR45790">
    <property type="entry name" value="SIROHEME SYNTHASE-RELATED"/>
    <property type="match status" value="1"/>
</dbReference>
<proteinExistence type="inferred from homology"/>
<evidence type="ECO:0000256" key="8">
    <source>
        <dbReference type="ARBA" id="ARBA00025705"/>
    </source>
</evidence>
<dbReference type="InterPro" id="IPR003754">
    <property type="entry name" value="4pyrrol_synth_uPrphyn_synth"/>
</dbReference>
<dbReference type="SUPFAM" id="SSF69618">
    <property type="entry name" value="HemD-like"/>
    <property type="match status" value="1"/>
</dbReference>
<evidence type="ECO:0000256" key="5">
    <source>
        <dbReference type="ARBA" id="ARBA00022679"/>
    </source>
</evidence>
<dbReference type="GO" id="GO:0004852">
    <property type="term" value="F:uroporphyrinogen-III synthase activity"/>
    <property type="evidence" value="ECO:0007669"/>
    <property type="project" value="InterPro"/>
</dbReference>
<evidence type="ECO:0000259" key="12">
    <source>
        <dbReference type="Pfam" id="PF02602"/>
    </source>
</evidence>
<keyword evidence="4 10" id="KW-0489">Methyltransferase</keyword>
<dbReference type="GO" id="GO:0004851">
    <property type="term" value="F:uroporphyrin-III C-methyltransferase activity"/>
    <property type="evidence" value="ECO:0007669"/>
    <property type="project" value="UniProtKB-EC"/>
</dbReference>
<dbReference type="InterPro" id="IPR000878">
    <property type="entry name" value="4pyrrol_Mease"/>
</dbReference>
<dbReference type="SUPFAM" id="SSF53790">
    <property type="entry name" value="Tetrapyrrole methylase"/>
    <property type="match status" value="1"/>
</dbReference>
<comment type="pathway">
    <text evidence="8">Porphyrin-containing compound metabolism; siroheme biosynthesis; precorrin-2 from uroporphyrinogen III: step 1/1.</text>
</comment>
<evidence type="ECO:0000259" key="11">
    <source>
        <dbReference type="Pfam" id="PF00590"/>
    </source>
</evidence>
<sequence>MADHAPFPLKKKASMVYLVGAGPGDPGLLTMRAARAISMADVLLYDHLIPLELLDMAPDEAKRIDVGKVRNHPRMSQKEIGETLVKHARQGLSVVRLKGGDPFVFGRGGEEAQVLAEAGIPFIVIPGVTSPVAVPAYSGIPVTHRDHSSRLIILTAHDDPTDWKQPDIDALARPHQTVVVLMGALYMKELVARLLNAGLDPKTPTAIIRWGTTPNQESYYQTLEEIPAFLKEHGIAPPAILTIGGVVSLRKDVSWSHRLPLLGKRILLTRERSRSKELSETLEALGATVITFPTIHVSPSFSEKSMHTIEHLKDFAWIVFLSPNGVQYFLEGLGKSNKDLRSLAGLRIFSMGPATSTALNEAGLRPDLAPAESHGEGVIDAFRNLPEPHSGKVLLVRGDRGTGAIPRGLEELGYGVETISVYENTLPDVPSYRMERLRTILDEGAIDLAIFYSPSAIRGFISLFPDHAEAISRIPSLAIGPTTREELLRSAIQTLVMAKNPTTPSVVETAVDFLSQFGNNAKELSRPPGNSGRVHPGGA</sequence>
<dbReference type="NCBIfam" id="NF004790">
    <property type="entry name" value="PRK06136.1"/>
    <property type="match status" value="1"/>
</dbReference>
<reference evidence="13 14" key="1">
    <citation type="journal article" date="2009" name="Appl. Environ. Microbiol.">
        <title>Community genomic and proteomic analyses of chemoautotrophic iron-oxidizing "Leptospirillum rubarum" (Group II) and "Leptospirillum ferrodiazotrophum" (Group III) bacteria in acid mine drainage biofilms.</title>
        <authorList>
            <person name="Goltsman D.S."/>
            <person name="Denef V.J."/>
            <person name="Singer S.W."/>
            <person name="VerBerkmoes N.C."/>
            <person name="Lefsrud M."/>
            <person name="Mueller R.S."/>
            <person name="Dick G.J."/>
            <person name="Sun C.L."/>
            <person name="Wheeler K.E."/>
            <person name="Zemla A."/>
            <person name="Baker B.J."/>
            <person name="Hauser L."/>
            <person name="Land M."/>
            <person name="Shah M.B."/>
            <person name="Thelen M.P."/>
            <person name="Hettich R.L."/>
            <person name="Banfield J.F."/>
        </authorList>
    </citation>
    <scope>NUCLEOTIDE SEQUENCE [LARGE SCALE GENOMIC DNA]</scope>
</reference>
<evidence type="ECO:0000313" key="14">
    <source>
        <dbReference type="Proteomes" id="UP000009374"/>
    </source>
</evidence>
<dbReference type="Pfam" id="PF02602">
    <property type="entry name" value="HEM4"/>
    <property type="match status" value="1"/>
</dbReference>
<name>C6HUG3_9BACT</name>
<dbReference type="InterPro" id="IPR014777">
    <property type="entry name" value="4pyrrole_Mease_sub1"/>
</dbReference>
<evidence type="ECO:0000256" key="3">
    <source>
        <dbReference type="ARBA" id="ARBA00022573"/>
    </source>
</evidence>
<dbReference type="NCBIfam" id="TIGR01469">
    <property type="entry name" value="cobA_cysG_Cterm"/>
    <property type="match status" value="1"/>
</dbReference>
<dbReference type="Gene3D" id="3.40.1010.10">
    <property type="entry name" value="Cobalt-precorrin-4 Transmethylase, Domain 1"/>
    <property type="match status" value="1"/>
</dbReference>
<dbReference type="EMBL" id="GG693855">
    <property type="protein sequence ID" value="EES53765.1"/>
    <property type="molecule type" value="Genomic_DNA"/>
</dbReference>
<dbReference type="GO" id="GO:0032259">
    <property type="term" value="P:methylation"/>
    <property type="evidence" value="ECO:0007669"/>
    <property type="project" value="UniProtKB-KW"/>
</dbReference>
<feature type="domain" description="Tetrapyrrole biosynthesis uroporphyrinogen III synthase" evidence="12">
    <location>
        <begin position="277"/>
        <end position="507"/>
    </location>
</feature>
<evidence type="ECO:0000256" key="1">
    <source>
        <dbReference type="ARBA" id="ARBA00005879"/>
    </source>
</evidence>
<dbReference type="InterPro" id="IPR006366">
    <property type="entry name" value="CobA/CysG_C"/>
</dbReference>